<dbReference type="Pfam" id="PF13545">
    <property type="entry name" value="HTH_Crp_2"/>
    <property type="match status" value="1"/>
</dbReference>
<evidence type="ECO:0000313" key="6">
    <source>
        <dbReference type="EMBL" id="SKC13065.1"/>
    </source>
</evidence>
<accession>A0AAX2IS31</accession>
<evidence type="ECO:0000259" key="4">
    <source>
        <dbReference type="PROSITE" id="PS50042"/>
    </source>
</evidence>
<dbReference type="AlphaFoldDB" id="A0AAX2IS31"/>
<dbReference type="PRINTS" id="PR00034">
    <property type="entry name" value="HTHCRP"/>
</dbReference>
<dbReference type="EMBL" id="FUZE01000044">
    <property type="protein sequence ID" value="SKC13065.1"/>
    <property type="molecule type" value="Genomic_DNA"/>
</dbReference>
<dbReference type="GO" id="GO:0006355">
    <property type="term" value="P:regulation of DNA-templated transcription"/>
    <property type="evidence" value="ECO:0007669"/>
    <property type="project" value="InterPro"/>
</dbReference>
<feature type="domain" description="Cyclic nucleotide-binding" evidence="4">
    <location>
        <begin position="1"/>
        <end position="100"/>
    </location>
</feature>
<evidence type="ECO:0000256" key="3">
    <source>
        <dbReference type="ARBA" id="ARBA00023163"/>
    </source>
</evidence>
<dbReference type="Proteomes" id="UP000251937">
    <property type="component" value="Unassembled WGS sequence"/>
</dbReference>
<dbReference type="RefSeq" id="WP_079467246.1">
    <property type="nucleotide sequence ID" value="NZ_CP033934.1"/>
</dbReference>
<dbReference type="PROSITE" id="PS50042">
    <property type="entry name" value="CNMP_BINDING_3"/>
    <property type="match status" value="1"/>
</dbReference>
<evidence type="ECO:0000313" key="8">
    <source>
        <dbReference type="Proteomes" id="UP000190669"/>
    </source>
</evidence>
<sequence length="198" mass="23008">MLVDIELLKSYGGITETFSSSDIIFNEDDVPKYYYQIISGFVKLNHIDEDGKELIQSILSDGQSVCELLLFIDENYPVNAVAISKCTIIKTPKQKFLLLLDEHHKSATDVRKFISERLYHKFIMMQNNASKHSHERIKGILVYFKSLSDDQTQYSYEVPLTRQQLASITGLRIETVIRAVKKMESEKFLKIKNRKIYF</sequence>
<comment type="caution">
    <text evidence="7">The sequence shown here is derived from an EMBL/GenBank/DDBJ whole genome shotgun (WGS) entry which is preliminary data.</text>
</comment>
<dbReference type="GO" id="GO:0003677">
    <property type="term" value="F:DNA binding"/>
    <property type="evidence" value="ECO:0007669"/>
    <property type="project" value="UniProtKB-KW"/>
</dbReference>
<dbReference type="InterPro" id="IPR036388">
    <property type="entry name" value="WH-like_DNA-bd_sf"/>
</dbReference>
<name>A0AAX2IS31_9FLAO</name>
<keyword evidence="1" id="KW-0805">Transcription regulation</keyword>
<reference evidence="7 9" key="2">
    <citation type="submission" date="2018-06" db="EMBL/GenBank/DDBJ databases">
        <authorList>
            <consortium name="Pathogen Informatics"/>
            <person name="Doyle S."/>
        </authorList>
    </citation>
    <scope>NUCLEOTIDE SEQUENCE [LARGE SCALE GENOMIC DNA]</scope>
    <source>
        <strain evidence="7 9">NCTC11212</strain>
    </source>
</reference>
<proteinExistence type="predicted"/>
<dbReference type="InterPro" id="IPR000595">
    <property type="entry name" value="cNMP-bd_dom"/>
</dbReference>
<dbReference type="InterPro" id="IPR018490">
    <property type="entry name" value="cNMP-bd_dom_sf"/>
</dbReference>
<dbReference type="Gene3D" id="1.10.10.10">
    <property type="entry name" value="Winged helix-like DNA-binding domain superfamily/Winged helix DNA-binding domain"/>
    <property type="match status" value="1"/>
</dbReference>
<keyword evidence="2" id="KW-0238">DNA-binding</keyword>
<dbReference type="InterPro" id="IPR014710">
    <property type="entry name" value="RmlC-like_jellyroll"/>
</dbReference>
<gene>
    <name evidence="7" type="primary">aadR_2</name>
    <name evidence="7" type="ORF">NCTC11212_04121</name>
    <name evidence="6" type="ORF">SAMN05421800_1443</name>
</gene>
<dbReference type="Gene3D" id="2.60.120.10">
    <property type="entry name" value="Jelly Rolls"/>
    <property type="match status" value="1"/>
</dbReference>
<dbReference type="PROSITE" id="PS51063">
    <property type="entry name" value="HTH_CRP_2"/>
    <property type="match status" value="1"/>
</dbReference>
<dbReference type="SMART" id="SM00100">
    <property type="entry name" value="cNMP"/>
    <property type="match status" value="1"/>
</dbReference>
<dbReference type="Proteomes" id="UP000190669">
    <property type="component" value="Unassembled WGS sequence"/>
</dbReference>
<organism evidence="7 9">
    <name type="scientific">Chryseobacterium balustinum</name>
    <dbReference type="NCBI Taxonomy" id="246"/>
    <lineage>
        <taxon>Bacteria</taxon>
        <taxon>Pseudomonadati</taxon>
        <taxon>Bacteroidota</taxon>
        <taxon>Flavobacteriia</taxon>
        <taxon>Flavobacteriales</taxon>
        <taxon>Weeksellaceae</taxon>
        <taxon>Chryseobacterium group</taxon>
        <taxon>Chryseobacterium</taxon>
    </lineage>
</organism>
<feature type="domain" description="HTH crp-type" evidence="5">
    <location>
        <begin position="131"/>
        <end position="198"/>
    </location>
</feature>
<dbReference type="SUPFAM" id="SSF51206">
    <property type="entry name" value="cAMP-binding domain-like"/>
    <property type="match status" value="1"/>
</dbReference>
<evidence type="ECO:0000256" key="1">
    <source>
        <dbReference type="ARBA" id="ARBA00023015"/>
    </source>
</evidence>
<reference evidence="6 8" key="1">
    <citation type="submission" date="2017-02" db="EMBL/GenBank/DDBJ databases">
        <authorList>
            <person name="Varghese N."/>
            <person name="Submissions S."/>
        </authorList>
    </citation>
    <scope>NUCLEOTIDE SEQUENCE [LARGE SCALE GENOMIC DNA]</scope>
    <source>
        <strain evidence="6 8">DSM 16775</strain>
    </source>
</reference>
<dbReference type="CDD" id="cd00038">
    <property type="entry name" value="CAP_ED"/>
    <property type="match status" value="1"/>
</dbReference>
<evidence type="ECO:0000313" key="9">
    <source>
        <dbReference type="Proteomes" id="UP000251937"/>
    </source>
</evidence>
<evidence type="ECO:0000259" key="5">
    <source>
        <dbReference type="PROSITE" id="PS51063"/>
    </source>
</evidence>
<dbReference type="Pfam" id="PF00027">
    <property type="entry name" value="cNMP_binding"/>
    <property type="match status" value="1"/>
</dbReference>
<dbReference type="KEGG" id="cbp:EB354_03845"/>
<dbReference type="InterPro" id="IPR036390">
    <property type="entry name" value="WH_DNA-bd_sf"/>
</dbReference>
<dbReference type="SUPFAM" id="SSF46785">
    <property type="entry name" value="Winged helix' DNA-binding domain"/>
    <property type="match status" value="1"/>
</dbReference>
<dbReference type="EMBL" id="UAVR01000024">
    <property type="protein sequence ID" value="SQA92542.1"/>
    <property type="molecule type" value="Genomic_DNA"/>
</dbReference>
<keyword evidence="8" id="KW-1185">Reference proteome</keyword>
<protein>
    <submittedName>
        <fullName evidence="7">Anaerobic aromatic degradation regulator</fullName>
    </submittedName>
    <submittedName>
        <fullName evidence="6">cAMP-binding domain of CRP or a regulatory subunit of cAMP-dependent protein kinases</fullName>
    </submittedName>
</protein>
<dbReference type="InterPro" id="IPR012318">
    <property type="entry name" value="HTH_CRP"/>
</dbReference>
<evidence type="ECO:0000313" key="7">
    <source>
        <dbReference type="EMBL" id="SQA92542.1"/>
    </source>
</evidence>
<evidence type="ECO:0000256" key="2">
    <source>
        <dbReference type="ARBA" id="ARBA00023125"/>
    </source>
</evidence>
<keyword evidence="3" id="KW-0804">Transcription</keyword>